<dbReference type="Pfam" id="PF06803">
    <property type="entry name" value="DUF1232"/>
    <property type="match status" value="1"/>
</dbReference>
<organism evidence="7 8">
    <name type="scientific">Tissierella creatinophila DSM 6911</name>
    <dbReference type="NCBI Taxonomy" id="1123403"/>
    <lineage>
        <taxon>Bacteria</taxon>
        <taxon>Bacillati</taxon>
        <taxon>Bacillota</taxon>
        <taxon>Tissierellia</taxon>
        <taxon>Tissierellales</taxon>
        <taxon>Tissierellaceae</taxon>
        <taxon>Tissierella</taxon>
    </lineage>
</organism>
<dbReference type="RefSeq" id="WP_075724120.1">
    <property type="nucleotide sequence ID" value="NZ_LTDM01000002.1"/>
</dbReference>
<dbReference type="GO" id="GO:0012505">
    <property type="term" value="C:endomembrane system"/>
    <property type="evidence" value="ECO:0007669"/>
    <property type="project" value="UniProtKB-SubCell"/>
</dbReference>
<dbReference type="InterPro" id="IPR010652">
    <property type="entry name" value="DUF1232"/>
</dbReference>
<evidence type="ECO:0000259" key="6">
    <source>
        <dbReference type="Pfam" id="PF06803"/>
    </source>
</evidence>
<gene>
    <name evidence="7" type="ORF">TICRE_01450</name>
</gene>
<dbReference type="Proteomes" id="UP000186112">
    <property type="component" value="Unassembled WGS sequence"/>
</dbReference>
<dbReference type="OrthoDB" id="9793277at2"/>
<keyword evidence="4 5" id="KW-0472">Membrane</keyword>
<feature type="transmembrane region" description="Helical" evidence="5">
    <location>
        <begin position="26"/>
        <end position="45"/>
    </location>
</feature>
<dbReference type="AlphaFoldDB" id="A0A1U7M933"/>
<evidence type="ECO:0000256" key="2">
    <source>
        <dbReference type="ARBA" id="ARBA00022692"/>
    </source>
</evidence>
<sequence>MKKSNEIEKYKKHYDEKEFLGKVFKYAKTAGINVVYVGLLLFYTLQNPKLPRKLKNVVIGSLGYFILPIDLVPDMIPLAGYTDDLGILMAAIVMVAFYIDEDAKTKAKEKLKDLFGEYDEKLLEEINKKINKSKQKEN</sequence>
<keyword evidence="3 5" id="KW-1133">Transmembrane helix</keyword>
<keyword evidence="2 5" id="KW-0812">Transmembrane</keyword>
<dbReference type="EMBL" id="LTDM01000002">
    <property type="protein sequence ID" value="OLS03822.1"/>
    <property type="molecule type" value="Genomic_DNA"/>
</dbReference>
<proteinExistence type="predicted"/>
<protein>
    <recommendedName>
        <fullName evidence="6">DUF1232 domain-containing protein</fullName>
    </recommendedName>
</protein>
<comment type="subcellular location">
    <subcellularLocation>
        <location evidence="1">Endomembrane system</location>
        <topology evidence="1">Multi-pass membrane protein</topology>
    </subcellularLocation>
</comment>
<feature type="domain" description="DUF1232" evidence="6">
    <location>
        <begin position="57"/>
        <end position="89"/>
    </location>
</feature>
<comment type="caution">
    <text evidence="7">The sequence shown here is derived from an EMBL/GenBank/DDBJ whole genome shotgun (WGS) entry which is preliminary data.</text>
</comment>
<evidence type="ECO:0000256" key="5">
    <source>
        <dbReference type="SAM" id="Phobius"/>
    </source>
</evidence>
<keyword evidence="8" id="KW-1185">Reference proteome</keyword>
<accession>A0A1U7M933</accession>
<evidence type="ECO:0000256" key="1">
    <source>
        <dbReference type="ARBA" id="ARBA00004127"/>
    </source>
</evidence>
<evidence type="ECO:0000313" key="7">
    <source>
        <dbReference type="EMBL" id="OLS03822.1"/>
    </source>
</evidence>
<name>A0A1U7M933_TISCR</name>
<evidence type="ECO:0000313" key="8">
    <source>
        <dbReference type="Proteomes" id="UP000186112"/>
    </source>
</evidence>
<evidence type="ECO:0000256" key="4">
    <source>
        <dbReference type="ARBA" id="ARBA00023136"/>
    </source>
</evidence>
<feature type="transmembrane region" description="Helical" evidence="5">
    <location>
        <begin position="85"/>
        <end position="100"/>
    </location>
</feature>
<evidence type="ECO:0000256" key="3">
    <source>
        <dbReference type="ARBA" id="ARBA00022989"/>
    </source>
</evidence>
<reference evidence="7 8" key="1">
    <citation type="submission" date="2016-02" db="EMBL/GenBank/DDBJ databases">
        <title>Genome sequence of Tissierella creatinophila DSM 6911.</title>
        <authorList>
            <person name="Poehlein A."/>
            <person name="Daniel R."/>
        </authorList>
    </citation>
    <scope>NUCLEOTIDE SEQUENCE [LARGE SCALE GENOMIC DNA]</scope>
    <source>
        <strain evidence="7 8">DSM 6911</strain>
    </source>
</reference>